<dbReference type="RefSeq" id="WP_377726884.1">
    <property type="nucleotide sequence ID" value="NZ_JBHSEW010000011.1"/>
</dbReference>
<protein>
    <submittedName>
        <fullName evidence="1">Amino acid ABC transporter substrate-binding protein</fullName>
    </submittedName>
</protein>
<evidence type="ECO:0000313" key="1">
    <source>
        <dbReference type="EMBL" id="MFC4623047.1"/>
    </source>
</evidence>
<organism evidence="1 2">
    <name type="scientific">Comamonas nitrativorans</name>
    <dbReference type="NCBI Taxonomy" id="108437"/>
    <lineage>
        <taxon>Bacteria</taxon>
        <taxon>Pseudomonadati</taxon>
        <taxon>Pseudomonadota</taxon>
        <taxon>Betaproteobacteria</taxon>
        <taxon>Burkholderiales</taxon>
        <taxon>Comamonadaceae</taxon>
        <taxon>Comamonas</taxon>
    </lineage>
</organism>
<dbReference type="Proteomes" id="UP001595967">
    <property type="component" value="Unassembled WGS sequence"/>
</dbReference>
<dbReference type="EMBL" id="JBHSEW010000011">
    <property type="protein sequence ID" value="MFC4623047.1"/>
    <property type="molecule type" value="Genomic_DNA"/>
</dbReference>
<accession>A0ABV9GYK6</accession>
<comment type="caution">
    <text evidence="1">The sequence shown here is derived from an EMBL/GenBank/DDBJ whole genome shotgun (WGS) entry which is preliminary data.</text>
</comment>
<evidence type="ECO:0000313" key="2">
    <source>
        <dbReference type="Proteomes" id="UP001595967"/>
    </source>
</evidence>
<dbReference type="SUPFAM" id="SSF53850">
    <property type="entry name" value="Periplasmic binding protein-like II"/>
    <property type="match status" value="1"/>
</dbReference>
<sequence>MFPPDSHTRRRALGLLAGMCLPAAAHEAPRFLVQTEPSLAHASALIEAALAAAGFAATFRETPDMSEQRNLYEGQQGNVHLSLLPTTPDRLALLRKGRLRLVPVPLERGLLGWRACFVARQDADKLAKVRDLNGLRRFVIGQGSSWWDAQIYRAADIATREIPNWRDGQFFRQMALGQIDLFPMGLEESLNYFLPHFQQRYPELVLDQHLLLQYPWYRALWVSPHPEADRLYAALQAGFDRIVQTGEFERIWNRLRPLPDPAAWRGRTVIALKNPWFGPELVAPKYRHLLLQPALG</sequence>
<gene>
    <name evidence="1" type="ORF">ACFO3A_12585</name>
</gene>
<proteinExistence type="predicted"/>
<name>A0ABV9GYK6_9BURK</name>
<keyword evidence="2" id="KW-1185">Reference proteome</keyword>
<reference evidence="2" key="1">
    <citation type="journal article" date="2019" name="Int. J. Syst. Evol. Microbiol.">
        <title>The Global Catalogue of Microorganisms (GCM) 10K type strain sequencing project: providing services to taxonomists for standard genome sequencing and annotation.</title>
        <authorList>
            <consortium name="The Broad Institute Genomics Platform"/>
            <consortium name="The Broad Institute Genome Sequencing Center for Infectious Disease"/>
            <person name="Wu L."/>
            <person name="Ma J."/>
        </authorList>
    </citation>
    <scope>NUCLEOTIDE SEQUENCE [LARGE SCALE GENOMIC DNA]</scope>
    <source>
        <strain evidence="2">JCM 11650</strain>
    </source>
</reference>